<dbReference type="PIRSF" id="PIRSF000538">
    <property type="entry name" value="GlpK"/>
    <property type="match status" value="1"/>
</dbReference>
<keyword evidence="7" id="KW-0418">Kinase</keyword>
<evidence type="ECO:0000256" key="9">
    <source>
        <dbReference type="ARBA" id="ARBA00023277"/>
    </source>
</evidence>
<dbReference type="GO" id="GO:0004856">
    <property type="term" value="F:D-xylulokinase activity"/>
    <property type="evidence" value="ECO:0007669"/>
    <property type="project" value="InterPro"/>
</dbReference>
<proteinExistence type="inferred from homology"/>
<feature type="domain" description="Carbohydrate kinase FGGY C-terminal" evidence="11">
    <location>
        <begin position="253"/>
        <end position="435"/>
    </location>
</feature>
<evidence type="ECO:0000256" key="5">
    <source>
        <dbReference type="ARBA" id="ARBA00022679"/>
    </source>
</evidence>
<dbReference type="InterPro" id="IPR018483">
    <property type="entry name" value="Carb_kinase_FGGY_CS"/>
</dbReference>
<comment type="pathway">
    <text evidence="1">Polyol metabolism; glycerol degradation via glycerol kinase pathway; sn-glycerol 3-phosphate from glycerol: step 1/1.</text>
</comment>
<dbReference type="InterPro" id="IPR018485">
    <property type="entry name" value="FGGY_C"/>
</dbReference>
<reference evidence="12 13" key="1">
    <citation type="journal article" date="2024" name="Nat. Commun.">
        <title>Phylogenomics reveals the evolutionary origins of lichenization in chlorophyte algae.</title>
        <authorList>
            <person name="Puginier C."/>
            <person name="Libourel C."/>
            <person name="Otte J."/>
            <person name="Skaloud P."/>
            <person name="Haon M."/>
            <person name="Grisel S."/>
            <person name="Petersen M."/>
            <person name="Berrin J.G."/>
            <person name="Delaux P.M."/>
            <person name="Dal Grande F."/>
            <person name="Keller J."/>
        </authorList>
    </citation>
    <scope>NUCLEOTIDE SEQUENCE [LARGE SCALE GENOMIC DNA]</scope>
    <source>
        <strain evidence="12 13">SAG 2043</strain>
    </source>
</reference>
<accession>A0AAW1PU23</accession>
<dbReference type="GO" id="GO:0004370">
    <property type="term" value="F:glycerol kinase activity"/>
    <property type="evidence" value="ECO:0007669"/>
    <property type="project" value="UniProtKB-EC"/>
</dbReference>
<keyword evidence="13" id="KW-1185">Reference proteome</keyword>
<dbReference type="CDD" id="cd07809">
    <property type="entry name" value="ASKHA_NBD_FGGY_BaXK-like"/>
    <property type="match status" value="1"/>
</dbReference>
<comment type="caution">
    <text evidence="12">The sequence shown here is derived from an EMBL/GenBank/DDBJ whole genome shotgun (WGS) entry which is preliminary data.</text>
</comment>
<organism evidence="12 13">
    <name type="scientific">[Myrmecia] bisecta</name>
    <dbReference type="NCBI Taxonomy" id="41462"/>
    <lineage>
        <taxon>Eukaryota</taxon>
        <taxon>Viridiplantae</taxon>
        <taxon>Chlorophyta</taxon>
        <taxon>core chlorophytes</taxon>
        <taxon>Trebouxiophyceae</taxon>
        <taxon>Trebouxiales</taxon>
        <taxon>Trebouxiaceae</taxon>
        <taxon>Myrmecia</taxon>
    </lineage>
</organism>
<dbReference type="AlphaFoldDB" id="A0AAW1PU23"/>
<evidence type="ECO:0000313" key="13">
    <source>
        <dbReference type="Proteomes" id="UP001489004"/>
    </source>
</evidence>
<dbReference type="PANTHER" id="PTHR43095:SF5">
    <property type="entry name" value="XYLULOSE KINASE"/>
    <property type="match status" value="1"/>
</dbReference>
<gene>
    <name evidence="12" type="ORF">WJX72_010395</name>
</gene>
<evidence type="ECO:0000256" key="2">
    <source>
        <dbReference type="ARBA" id="ARBA00009156"/>
    </source>
</evidence>
<evidence type="ECO:0000256" key="1">
    <source>
        <dbReference type="ARBA" id="ARBA00005190"/>
    </source>
</evidence>
<evidence type="ECO:0000259" key="10">
    <source>
        <dbReference type="Pfam" id="PF00370"/>
    </source>
</evidence>
<dbReference type="Gene3D" id="3.30.420.40">
    <property type="match status" value="2"/>
</dbReference>
<dbReference type="InterPro" id="IPR000577">
    <property type="entry name" value="Carb_kinase_FGGY"/>
</dbReference>
<evidence type="ECO:0000259" key="11">
    <source>
        <dbReference type="Pfam" id="PF02782"/>
    </source>
</evidence>
<dbReference type="Proteomes" id="UP001489004">
    <property type="component" value="Unassembled WGS sequence"/>
</dbReference>
<dbReference type="PANTHER" id="PTHR43095">
    <property type="entry name" value="SUGAR KINASE"/>
    <property type="match status" value="1"/>
</dbReference>
<evidence type="ECO:0000256" key="8">
    <source>
        <dbReference type="ARBA" id="ARBA00022840"/>
    </source>
</evidence>
<evidence type="ECO:0000256" key="6">
    <source>
        <dbReference type="ARBA" id="ARBA00022741"/>
    </source>
</evidence>
<feature type="domain" description="Carbohydrate kinase FGGY N-terminal" evidence="10">
    <location>
        <begin position="8"/>
        <end position="243"/>
    </location>
</feature>
<evidence type="ECO:0000256" key="3">
    <source>
        <dbReference type="ARBA" id="ARBA00012099"/>
    </source>
</evidence>
<dbReference type="InterPro" id="IPR050406">
    <property type="entry name" value="FGGY_Carb_Kinase"/>
</dbReference>
<dbReference type="InterPro" id="IPR006000">
    <property type="entry name" value="Xylulokinase"/>
</dbReference>
<name>A0AAW1PU23_9CHLO</name>
<dbReference type="InterPro" id="IPR043129">
    <property type="entry name" value="ATPase_NBD"/>
</dbReference>
<dbReference type="SUPFAM" id="SSF53067">
    <property type="entry name" value="Actin-like ATPase domain"/>
    <property type="match status" value="2"/>
</dbReference>
<dbReference type="GO" id="GO:0005997">
    <property type="term" value="P:xylulose metabolic process"/>
    <property type="evidence" value="ECO:0007669"/>
    <property type="project" value="InterPro"/>
</dbReference>
<dbReference type="InterPro" id="IPR018484">
    <property type="entry name" value="FGGY_N"/>
</dbReference>
<dbReference type="PROSITE" id="PS00933">
    <property type="entry name" value="FGGY_KINASES_1"/>
    <property type="match status" value="1"/>
</dbReference>
<dbReference type="EMBL" id="JALJOR010000005">
    <property type="protein sequence ID" value="KAK9817151.1"/>
    <property type="molecule type" value="Genomic_DNA"/>
</dbReference>
<keyword evidence="5" id="KW-0808">Transferase</keyword>
<dbReference type="Pfam" id="PF00370">
    <property type="entry name" value="FGGY_N"/>
    <property type="match status" value="1"/>
</dbReference>
<keyword evidence="8" id="KW-0067">ATP-binding</keyword>
<evidence type="ECO:0000256" key="4">
    <source>
        <dbReference type="ARBA" id="ARBA00022629"/>
    </source>
</evidence>
<evidence type="ECO:0000313" key="12">
    <source>
        <dbReference type="EMBL" id="KAK9817151.1"/>
    </source>
</evidence>
<dbReference type="EC" id="2.7.1.30" evidence="3"/>
<keyword evidence="6" id="KW-0547">Nucleotide-binding</keyword>
<keyword evidence="9" id="KW-0119">Carbohydrate metabolism</keyword>
<keyword evidence="4" id="KW-0859">Xylose metabolism</keyword>
<protein>
    <recommendedName>
        <fullName evidence="3">glycerol kinase</fullName>
        <ecNumber evidence="3">2.7.1.30</ecNumber>
    </recommendedName>
</protein>
<dbReference type="NCBIfam" id="TIGR01312">
    <property type="entry name" value="XylB"/>
    <property type="match status" value="1"/>
</dbReference>
<evidence type="ECO:0000256" key="7">
    <source>
        <dbReference type="ARBA" id="ARBA00022777"/>
    </source>
</evidence>
<sequence>MAGSAGLFVGLDVGTQGVKALVYDSTSRSVVSRGAFQYDILKTNVPGRAEQPASLWIEGGTTAMKSALASVDRKQVKAVGVSGQQHGFVPVDKNGKVIRNAKLWCDVEASKEADQLSKMFGCTVPPGFTAPKIAWLKNHEPDNYAQLRHVLLPHDYYNYHLTGEYAMECGDASGTGVFDTAKRGWDLERMKLIDPNLHSYFPHLIGPNQMVGRLRSEVAAELGLTTAVGVAPGSGDNMMSALGAGAVTEGKWVISLGTSGTLFGASGRPVLDPSGAVAPFCDATGQWMPLLCTMNCTTITEEVRKSFGMDHETITKLAEAEAPGCHGLNFLPYITGERTPNWPHSSGALIGLRPGMLARPGLIYRAAMEAATFCLLYGIELMRGYGLRTDELRVVGGGSKNRLWRRIIADSFQLPLRFPTEPESAALGAALQAAAVHAGIPVKEYVADNEPPLADETMQPIKENAAAYQEAFERHQRLGRLLFDR</sequence>
<comment type="similarity">
    <text evidence="2">Belongs to the FGGY kinase family.</text>
</comment>
<dbReference type="GO" id="GO:0005524">
    <property type="term" value="F:ATP binding"/>
    <property type="evidence" value="ECO:0007669"/>
    <property type="project" value="UniProtKB-KW"/>
</dbReference>
<dbReference type="Pfam" id="PF02782">
    <property type="entry name" value="FGGY_C"/>
    <property type="match status" value="1"/>
</dbReference>
<dbReference type="GO" id="GO:0042732">
    <property type="term" value="P:D-xylose metabolic process"/>
    <property type="evidence" value="ECO:0007669"/>
    <property type="project" value="UniProtKB-KW"/>
</dbReference>